<evidence type="ECO:0000313" key="8">
    <source>
        <dbReference type="EMBL" id="GLH99704.1"/>
    </source>
</evidence>
<comment type="cofactor">
    <cofactor evidence="1 6">
        <name>Zn(2+)</name>
        <dbReference type="ChEBI" id="CHEBI:29105"/>
    </cofactor>
</comment>
<dbReference type="EMBL" id="BSDI01000027">
    <property type="protein sequence ID" value="GLH99704.1"/>
    <property type="molecule type" value="Genomic_DNA"/>
</dbReference>
<reference evidence="8" key="1">
    <citation type="submission" date="2022-12" db="EMBL/GenBank/DDBJ databases">
        <title>New Phytohabitans aurantiacus sp. RD004123 nov., an actinomycete isolated from soil.</title>
        <authorList>
            <person name="Triningsih D.W."/>
            <person name="Harunari E."/>
            <person name="Igarashi Y."/>
        </authorList>
    </citation>
    <scope>NUCLEOTIDE SEQUENCE</scope>
    <source>
        <strain evidence="8">RD004123</strain>
    </source>
</reference>
<evidence type="ECO:0000259" key="7">
    <source>
        <dbReference type="SMART" id="SM00829"/>
    </source>
</evidence>
<dbReference type="InterPro" id="IPR013785">
    <property type="entry name" value="Aldolase_TIM"/>
</dbReference>
<accession>A0ABQ5R193</accession>
<keyword evidence="9" id="KW-1185">Reference proteome</keyword>
<dbReference type="Gene3D" id="3.20.20.70">
    <property type="entry name" value="Aldolase class I"/>
    <property type="match status" value="1"/>
</dbReference>
<evidence type="ECO:0000256" key="2">
    <source>
        <dbReference type="ARBA" id="ARBA00008072"/>
    </source>
</evidence>
<dbReference type="Proteomes" id="UP001144280">
    <property type="component" value="Unassembled WGS sequence"/>
</dbReference>
<dbReference type="PANTHER" id="PTHR42813:SF4">
    <property type="entry name" value="NADP-DEPENDENT ISOPROPANOL DEHYDROGENASE"/>
    <property type="match status" value="1"/>
</dbReference>
<dbReference type="InterPro" id="IPR011032">
    <property type="entry name" value="GroES-like_sf"/>
</dbReference>
<dbReference type="InterPro" id="IPR013149">
    <property type="entry name" value="ADH-like_C"/>
</dbReference>
<comment type="similarity">
    <text evidence="2 6">Belongs to the zinc-containing alcohol dehydrogenase family.</text>
</comment>
<evidence type="ECO:0000256" key="5">
    <source>
        <dbReference type="ARBA" id="ARBA00023002"/>
    </source>
</evidence>
<sequence>MPTPYDAAFSSQEAINAVVRSANRSLLLVSGGEKAGDEAMLEKARQSMEAGATGLIFGRNGAEGPACGVRFGPVQVPAGCASLGSRGKEALMKALVYGGPGEKSWTQVPDPTIIDPRDAIIQVDTVTICGTDLHILAGDVPAVQAGRVLGHEAVGTVVDVGSGVSGVSRGDRVLASCISACGVCRYCRTGSYGQCRSGGGWVLGHLVDGVQAQYARLPFADLSTYRLPANVTDEAAVMLADILPTSYEVGVLNGQVRPGDTVVVVGVGPIGLAAILTARLYSPSHIIAIDKAESRLQAAKHFGADVAVKPDDDPMEVISALTDGLGADVVMEAVGTPAAFELCTTLVRPGGHVANIGVHGKPATLHLEDLWIRNVTITTGLVDTYSTPNLLKMLGAGQFDVGHMITHRFGLDEFMAAYDVFAKPAETGALKVVLSRQ</sequence>
<dbReference type="Pfam" id="PF08240">
    <property type="entry name" value="ADH_N"/>
    <property type="match status" value="1"/>
</dbReference>
<proteinExistence type="inferred from homology"/>
<evidence type="ECO:0000256" key="4">
    <source>
        <dbReference type="ARBA" id="ARBA00022833"/>
    </source>
</evidence>
<name>A0ABQ5R193_9ACTN</name>
<evidence type="ECO:0000256" key="1">
    <source>
        <dbReference type="ARBA" id="ARBA00001947"/>
    </source>
</evidence>
<dbReference type="SMART" id="SM00829">
    <property type="entry name" value="PKS_ER"/>
    <property type="match status" value="1"/>
</dbReference>
<keyword evidence="5" id="KW-0560">Oxidoreductase</keyword>
<dbReference type="Gene3D" id="3.90.180.10">
    <property type="entry name" value="Medium-chain alcohol dehydrogenases, catalytic domain"/>
    <property type="match status" value="1"/>
</dbReference>
<dbReference type="SUPFAM" id="SSF50129">
    <property type="entry name" value="GroES-like"/>
    <property type="match status" value="1"/>
</dbReference>
<evidence type="ECO:0000256" key="6">
    <source>
        <dbReference type="RuleBase" id="RU361277"/>
    </source>
</evidence>
<evidence type="ECO:0000313" key="9">
    <source>
        <dbReference type="Proteomes" id="UP001144280"/>
    </source>
</evidence>
<keyword evidence="4 6" id="KW-0862">Zinc</keyword>
<dbReference type="PANTHER" id="PTHR42813">
    <property type="entry name" value="ZINC-TYPE ALCOHOL DEHYDROGENASE-LIKE"/>
    <property type="match status" value="1"/>
</dbReference>
<organism evidence="8 9">
    <name type="scientific">Phytohabitans aurantiacus</name>
    <dbReference type="NCBI Taxonomy" id="3016789"/>
    <lineage>
        <taxon>Bacteria</taxon>
        <taxon>Bacillati</taxon>
        <taxon>Actinomycetota</taxon>
        <taxon>Actinomycetes</taxon>
        <taxon>Micromonosporales</taxon>
        <taxon>Micromonosporaceae</taxon>
    </lineage>
</organism>
<dbReference type="InterPro" id="IPR002328">
    <property type="entry name" value="ADH_Zn_CS"/>
</dbReference>
<dbReference type="PROSITE" id="PS00059">
    <property type="entry name" value="ADH_ZINC"/>
    <property type="match status" value="1"/>
</dbReference>
<feature type="domain" description="Enoyl reductase (ER)" evidence="7">
    <location>
        <begin position="98"/>
        <end position="434"/>
    </location>
</feature>
<dbReference type="InterPro" id="IPR036291">
    <property type="entry name" value="NAD(P)-bd_dom_sf"/>
</dbReference>
<dbReference type="Pfam" id="PF00107">
    <property type="entry name" value="ADH_zinc_N"/>
    <property type="match status" value="1"/>
</dbReference>
<dbReference type="InterPro" id="IPR013154">
    <property type="entry name" value="ADH-like_N"/>
</dbReference>
<dbReference type="Gene3D" id="3.40.50.720">
    <property type="entry name" value="NAD(P)-binding Rossmann-like Domain"/>
    <property type="match status" value="1"/>
</dbReference>
<comment type="caution">
    <text evidence="8">The sequence shown here is derived from an EMBL/GenBank/DDBJ whole genome shotgun (WGS) entry which is preliminary data.</text>
</comment>
<dbReference type="RefSeq" id="WP_281899555.1">
    <property type="nucleotide sequence ID" value="NZ_BSDI01000027.1"/>
</dbReference>
<gene>
    <name evidence="8" type="ORF">Pa4123_49800</name>
</gene>
<dbReference type="CDD" id="cd08286">
    <property type="entry name" value="FDH_like_ADH2"/>
    <property type="match status" value="1"/>
</dbReference>
<keyword evidence="3 6" id="KW-0479">Metal-binding</keyword>
<dbReference type="SUPFAM" id="SSF51735">
    <property type="entry name" value="NAD(P)-binding Rossmann-fold domains"/>
    <property type="match status" value="1"/>
</dbReference>
<dbReference type="InterPro" id="IPR020843">
    <property type="entry name" value="ER"/>
</dbReference>
<evidence type="ECO:0000256" key="3">
    <source>
        <dbReference type="ARBA" id="ARBA00022723"/>
    </source>
</evidence>
<protein>
    <submittedName>
        <fullName evidence="8">Alcohol dehydrogenase</fullName>
    </submittedName>
</protein>
<dbReference type="SUPFAM" id="SSF51569">
    <property type="entry name" value="Aldolase"/>
    <property type="match status" value="1"/>
</dbReference>